<name>A0ABW6R6B4_9NOCA</name>
<dbReference type="InterPro" id="IPR039068">
    <property type="entry name" value="PqqC-like"/>
</dbReference>
<proteinExistence type="predicted"/>
<dbReference type="Proteomes" id="UP001601948">
    <property type="component" value="Unassembled WGS sequence"/>
</dbReference>
<evidence type="ECO:0000313" key="3">
    <source>
        <dbReference type="Proteomes" id="UP001601948"/>
    </source>
</evidence>
<reference evidence="2 3" key="1">
    <citation type="submission" date="2024-10" db="EMBL/GenBank/DDBJ databases">
        <title>The Natural Products Discovery Center: Release of the First 8490 Sequenced Strains for Exploring Actinobacteria Biosynthetic Diversity.</title>
        <authorList>
            <person name="Kalkreuter E."/>
            <person name="Kautsar S.A."/>
            <person name="Yang D."/>
            <person name="Bader C.D."/>
            <person name="Teijaro C.N."/>
            <person name="Fluegel L."/>
            <person name="Davis C.M."/>
            <person name="Simpson J.R."/>
            <person name="Lauterbach L."/>
            <person name="Steele A.D."/>
            <person name="Gui C."/>
            <person name="Meng S."/>
            <person name="Li G."/>
            <person name="Viehrig K."/>
            <person name="Ye F."/>
            <person name="Su P."/>
            <person name="Kiefer A.F."/>
            <person name="Nichols A."/>
            <person name="Cepeda A.J."/>
            <person name="Yan W."/>
            <person name="Fan B."/>
            <person name="Jiang Y."/>
            <person name="Adhikari A."/>
            <person name="Zheng C.-J."/>
            <person name="Schuster L."/>
            <person name="Cowan T.M."/>
            <person name="Smanski M.J."/>
            <person name="Chevrette M.G."/>
            <person name="De Carvalho L.P.S."/>
            <person name="Shen B."/>
        </authorList>
    </citation>
    <scope>NUCLEOTIDE SEQUENCE [LARGE SCALE GENOMIC DNA]</scope>
    <source>
        <strain evidence="2 3">NPDC003040</strain>
    </source>
</reference>
<accession>A0ABW6R6B4</accession>
<dbReference type="EC" id="1.-.-.-" evidence="2"/>
<dbReference type="GO" id="GO:0016491">
    <property type="term" value="F:oxidoreductase activity"/>
    <property type="evidence" value="ECO:0007669"/>
    <property type="project" value="UniProtKB-KW"/>
</dbReference>
<sequence length="346" mass="39197">MTTSVVIGQNLSAIVQEIQFGPARSIQDRFSGDAAAESANILRSAAEDAVERARKGSTAALTELHLALESIHRSYFTKPRPNESWCNRKGILDPVQVILEDFVIEYEDQWMDEGQIPFTDDPDQFVQQLKEAVRAHPANRHPFYIDFLPFKAGVADIRYYLAQETALDPRFDDFIALMQLGCDSQQKLELAGNYWDEMGNGNAAQVHTSMFENAMREVGADPEFVHTHRLVETLICGNLSATLAVNPRFYYRSIGSFAVTEFLFPRRCAQLLEAWRRNDLSERNGDYHKEHIGIDARHASGFFRNVIKPEIRKDPSATGDIYWGAIARMNSSQRYLDALLNELVSC</sequence>
<dbReference type="RefSeq" id="WP_387726442.1">
    <property type="nucleotide sequence ID" value="NZ_JBIAPI010000017.1"/>
</dbReference>
<dbReference type="Pfam" id="PF14518">
    <property type="entry name" value="Haem_oxygenas_2"/>
    <property type="match status" value="1"/>
</dbReference>
<evidence type="ECO:0000256" key="1">
    <source>
        <dbReference type="ARBA" id="ARBA00023002"/>
    </source>
</evidence>
<dbReference type="PANTHER" id="PTHR40279:SF3">
    <property type="entry name" value="4-AMINOBENZOATE SYNTHASE"/>
    <property type="match status" value="1"/>
</dbReference>
<protein>
    <submittedName>
        <fullName evidence="2">Iron-containing redox enzyme family protein</fullName>
        <ecNumber evidence="2">1.-.-.-</ecNumber>
    </submittedName>
</protein>
<evidence type="ECO:0000313" key="2">
    <source>
        <dbReference type="EMBL" id="MFF3229060.1"/>
    </source>
</evidence>
<dbReference type="SUPFAM" id="SSF48613">
    <property type="entry name" value="Heme oxygenase-like"/>
    <property type="match status" value="1"/>
</dbReference>
<dbReference type="SMART" id="SM01236">
    <property type="entry name" value="Haem_oxygenase_2"/>
    <property type="match status" value="1"/>
</dbReference>
<comment type="caution">
    <text evidence="2">The sequence shown here is derived from an EMBL/GenBank/DDBJ whole genome shotgun (WGS) entry which is preliminary data.</text>
</comment>
<keyword evidence="1 2" id="KW-0560">Oxidoreductase</keyword>
<dbReference type="InterPro" id="IPR016084">
    <property type="entry name" value="Haem_Oase-like_multi-hlx"/>
</dbReference>
<keyword evidence="3" id="KW-1185">Reference proteome</keyword>
<dbReference type="PANTHER" id="PTHR40279">
    <property type="entry name" value="PQQC-LIKE PROTEIN"/>
    <property type="match status" value="1"/>
</dbReference>
<gene>
    <name evidence="2" type="ORF">ACFYV7_40160</name>
</gene>
<dbReference type="EMBL" id="JBIAPI010000017">
    <property type="protein sequence ID" value="MFF3229060.1"/>
    <property type="molecule type" value="Genomic_DNA"/>
</dbReference>
<organism evidence="2 3">
    <name type="scientific">Nocardia suismassiliense</name>
    <dbReference type="NCBI Taxonomy" id="2077092"/>
    <lineage>
        <taxon>Bacteria</taxon>
        <taxon>Bacillati</taxon>
        <taxon>Actinomycetota</taxon>
        <taxon>Actinomycetes</taxon>
        <taxon>Mycobacteriales</taxon>
        <taxon>Nocardiaceae</taxon>
        <taxon>Nocardia</taxon>
    </lineage>
</organism>
<dbReference type="Gene3D" id="1.20.910.10">
    <property type="entry name" value="Heme oxygenase-like"/>
    <property type="match status" value="1"/>
</dbReference>